<evidence type="ECO:0000256" key="3">
    <source>
        <dbReference type="ARBA" id="ARBA00023242"/>
    </source>
</evidence>
<evidence type="ECO:0000313" key="7">
    <source>
        <dbReference type="Proteomes" id="UP000799772"/>
    </source>
</evidence>
<evidence type="ECO:0000256" key="1">
    <source>
        <dbReference type="ARBA" id="ARBA00004604"/>
    </source>
</evidence>
<dbReference type="GO" id="GO:0005730">
    <property type="term" value="C:nucleolus"/>
    <property type="evidence" value="ECO:0007669"/>
    <property type="project" value="UniProtKB-SubCell"/>
</dbReference>
<dbReference type="SMART" id="SM00360">
    <property type="entry name" value="RRM"/>
    <property type="match status" value="1"/>
</dbReference>
<dbReference type="Gene3D" id="3.30.70.330">
    <property type="match status" value="1"/>
</dbReference>
<dbReference type="PROSITE" id="PS50102">
    <property type="entry name" value="RRM"/>
    <property type="match status" value="1"/>
</dbReference>
<feature type="domain" description="RRM" evidence="5">
    <location>
        <begin position="1"/>
        <end position="76"/>
    </location>
</feature>
<dbReference type="PANTHER" id="PTHR46754">
    <property type="entry name" value="MKI67 FHA DOMAIN-INTERACTING NUCLEOLAR PHOSPHOPROTEIN"/>
    <property type="match status" value="1"/>
</dbReference>
<gene>
    <name evidence="6" type="ORF">NA57DRAFT_14795</name>
</gene>
<dbReference type="EMBL" id="ML978124">
    <property type="protein sequence ID" value="KAF2100726.1"/>
    <property type="molecule type" value="Genomic_DNA"/>
</dbReference>
<evidence type="ECO:0000313" key="6">
    <source>
        <dbReference type="EMBL" id="KAF2100726.1"/>
    </source>
</evidence>
<keyword evidence="3" id="KW-0539">Nucleus</keyword>
<dbReference type="CDD" id="cd12307">
    <property type="entry name" value="RRM_NIFK_like"/>
    <property type="match status" value="1"/>
</dbReference>
<dbReference type="SUPFAM" id="SSF54928">
    <property type="entry name" value="RNA-binding domain, RBD"/>
    <property type="match status" value="1"/>
</dbReference>
<comment type="caution">
    <text evidence="6">The sequence shown here is derived from an EMBL/GenBank/DDBJ whole genome shotgun (WGS) entry which is preliminary data.</text>
</comment>
<proteinExistence type="predicted"/>
<keyword evidence="2 4" id="KW-0694">RNA-binding</keyword>
<accession>A0A9P4IMA0</accession>
<evidence type="ECO:0000256" key="4">
    <source>
        <dbReference type="PROSITE-ProRule" id="PRU00176"/>
    </source>
</evidence>
<evidence type="ECO:0000259" key="5">
    <source>
        <dbReference type="PROSITE" id="PS50102"/>
    </source>
</evidence>
<name>A0A9P4IMA0_9PEZI</name>
<reference evidence="6" key="1">
    <citation type="journal article" date="2020" name="Stud. Mycol.">
        <title>101 Dothideomycetes genomes: a test case for predicting lifestyles and emergence of pathogens.</title>
        <authorList>
            <person name="Haridas S."/>
            <person name="Albert R."/>
            <person name="Binder M."/>
            <person name="Bloem J."/>
            <person name="Labutti K."/>
            <person name="Salamov A."/>
            <person name="Andreopoulos B."/>
            <person name="Baker S."/>
            <person name="Barry K."/>
            <person name="Bills G."/>
            <person name="Bluhm B."/>
            <person name="Cannon C."/>
            <person name="Castanera R."/>
            <person name="Culley D."/>
            <person name="Daum C."/>
            <person name="Ezra D."/>
            <person name="Gonzalez J."/>
            <person name="Henrissat B."/>
            <person name="Kuo A."/>
            <person name="Liang C."/>
            <person name="Lipzen A."/>
            <person name="Lutzoni F."/>
            <person name="Magnuson J."/>
            <person name="Mondo S."/>
            <person name="Nolan M."/>
            <person name="Ohm R."/>
            <person name="Pangilinan J."/>
            <person name="Park H.-J."/>
            <person name="Ramirez L."/>
            <person name="Alfaro M."/>
            <person name="Sun H."/>
            <person name="Tritt A."/>
            <person name="Yoshinaga Y."/>
            <person name="Zwiers L.-H."/>
            <person name="Turgeon B."/>
            <person name="Goodwin S."/>
            <person name="Spatafora J."/>
            <person name="Crous P."/>
            <person name="Grigoriev I."/>
        </authorList>
    </citation>
    <scope>NUCLEOTIDE SEQUENCE</scope>
    <source>
        <strain evidence="6">CBS 133067</strain>
    </source>
</reference>
<dbReference type="Proteomes" id="UP000799772">
    <property type="component" value="Unassembled WGS sequence"/>
</dbReference>
<keyword evidence="7" id="KW-1185">Reference proteome</keyword>
<organism evidence="6 7">
    <name type="scientific">Rhizodiscina lignyota</name>
    <dbReference type="NCBI Taxonomy" id="1504668"/>
    <lineage>
        <taxon>Eukaryota</taxon>
        <taxon>Fungi</taxon>
        <taxon>Dikarya</taxon>
        <taxon>Ascomycota</taxon>
        <taxon>Pezizomycotina</taxon>
        <taxon>Dothideomycetes</taxon>
        <taxon>Pleosporomycetidae</taxon>
        <taxon>Aulographales</taxon>
        <taxon>Rhizodiscinaceae</taxon>
        <taxon>Rhizodiscina</taxon>
    </lineage>
</organism>
<sequence>YYSRVPHGFYEHQMRAYFSQFGDIKRLRLSRNKKTGHSKHYAFIEFASTEVAKIVAATMNKYLLFGHILQVRLLAPEEIHKDLFKGANRRFKVIPRNKILGRKLRQPMERDGWEKRIERETERRKAKEEKLMAFGYDFK</sequence>
<evidence type="ECO:0000256" key="2">
    <source>
        <dbReference type="ARBA" id="ARBA00022884"/>
    </source>
</evidence>
<dbReference type="Pfam" id="PF00076">
    <property type="entry name" value="RRM_1"/>
    <property type="match status" value="1"/>
</dbReference>
<feature type="non-terminal residue" evidence="6">
    <location>
        <position position="139"/>
    </location>
</feature>
<feature type="non-terminal residue" evidence="6">
    <location>
        <position position="1"/>
    </location>
</feature>
<dbReference type="InterPro" id="IPR035979">
    <property type="entry name" value="RBD_domain_sf"/>
</dbReference>
<dbReference type="AlphaFoldDB" id="A0A9P4IMA0"/>
<comment type="subcellular location">
    <subcellularLocation>
        <location evidence="1">Nucleus</location>
        <location evidence="1">Nucleolus</location>
    </subcellularLocation>
</comment>
<dbReference type="OrthoDB" id="21467at2759"/>
<dbReference type="InterPro" id="IPR000504">
    <property type="entry name" value="RRM_dom"/>
</dbReference>
<protein>
    <recommendedName>
        <fullName evidence="5">RRM domain-containing protein</fullName>
    </recommendedName>
</protein>
<dbReference type="InterPro" id="IPR012677">
    <property type="entry name" value="Nucleotide-bd_a/b_plait_sf"/>
</dbReference>
<dbReference type="GO" id="GO:0003723">
    <property type="term" value="F:RNA binding"/>
    <property type="evidence" value="ECO:0007669"/>
    <property type="project" value="UniProtKB-UniRule"/>
</dbReference>